<evidence type="ECO:0000256" key="5">
    <source>
        <dbReference type="PROSITE-ProRule" id="PRU00642"/>
    </source>
</evidence>
<dbReference type="PROSITE" id="PS51310">
    <property type="entry name" value="VPS28_C"/>
    <property type="match status" value="1"/>
</dbReference>
<dbReference type="GO" id="GO:0000813">
    <property type="term" value="C:ESCRT I complex"/>
    <property type="evidence" value="ECO:0007669"/>
    <property type="project" value="InterPro"/>
</dbReference>
<dbReference type="SUPFAM" id="SSF140427">
    <property type="entry name" value="VPS28 C-terminal domain-like"/>
    <property type="match status" value="1"/>
</dbReference>
<sequence length="134" mass="14864">MSFNLDEEVRLSTTNADRERIDELATLYGLILSLDYLERAYMDCTAAAHRLRVGVPATVEHSSADDGAGNGMGGGGETAKWVAETTQNFITFMDALKLKLRAKDQLHPLLTDLMSGYTRFKASSEWEGRPKILH</sequence>
<dbReference type="GO" id="GO:0044877">
    <property type="term" value="F:protein-containing complex binding"/>
    <property type="evidence" value="ECO:0007669"/>
    <property type="project" value="TreeGrafter"/>
</dbReference>
<dbReference type="InterPro" id="IPR037202">
    <property type="entry name" value="ESCRT_assembly_dom"/>
</dbReference>
<dbReference type="Gene3D" id="1.20.1440.200">
    <property type="match status" value="1"/>
</dbReference>
<dbReference type="PANTHER" id="PTHR12937:SF0">
    <property type="entry name" value="VACUOLAR PROTEIN SORTING-ASSOCIATED PROTEIN 28 HOMOLOG"/>
    <property type="match status" value="1"/>
</dbReference>
<keyword evidence="2 5" id="KW-0813">Transport</keyword>
<feature type="non-terminal residue" evidence="7">
    <location>
        <position position="134"/>
    </location>
</feature>
<dbReference type="InterPro" id="IPR017899">
    <property type="entry name" value="VPS28_C"/>
</dbReference>
<dbReference type="GO" id="GO:0043328">
    <property type="term" value="P:protein transport to vacuole involved in ubiquitin-dependent protein catabolic process via the multivesicular body sorting pathway"/>
    <property type="evidence" value="ECO:0007669"/>
    <property type="project" value="TreeGrafter"/>
</dbReference>
<feature type="domain" description="VPS28 C-terminal" evidence="6">
    <location>
        <begin position="77"/>
        <end position="134"/>
    </location>
</feature>
<evidence type="ECO:0000256" key="3">
    <source>
        <dbReference type="ARBA" id="ARBA00022753"/>
    </source>
</evidence>
<comment type="similarity">
    <text evidence="5">Belongs to the VPS28 family.</text>
</comment>
<name>A0A0D6ESI7_SPOSA</name>
<keyword evidence="4 5" id="KW-0653">Protein transport</keyword>
<evidence type="ECO:0000259" key="6">
    <source>
        <dbReference type="PROSITE" id="PS51310"/>
    </source>
</evidence>
<keyword evidence="3" id="KW-0967">Endosome</keyword>
<evidence type="ECO:0000313" key="8">
    <source>
        <dbReference type="Proteomes" id="UP000243876"/>
    </source>
</evidence>
<proteinExistence type="inferred from homology"/>
<dbReference type="Pfam" id="PF03997">
    <property type="entry name" value="VPS28"/>
    <property type="match status" value="1"/>
</dbReference>
<evidence type="ECO:0000256" key="2">
    <source>
        <dbReference type="ARBA" id="ARBA00022448"/>
    </source>
</evidence>
<dbReference type="Gene3D" id="1.20.120.1130">
    <property type="match status" value="1"/>
</dbReference>
<dbReference type="Proteomes" id="UP000243876">
    <property type="component" value="Unassembled WGS sequence"/>
</dbReference>
<accession>A0A0D6ESI7</accession>
<keyword evidence="8" id="KW-1185">Reference proteome</keyword>
<organism evidence="7 8">
    <name type="scientific">Sporidiobolus salmonicolor</name>
    <name type="common">Yeast-like fungus</name>
    <name type="synonym">Sporobolomyces salmonicolor</name>
    <dbReference type="NCBI Taxonomy" id="5005"/>
    <lineage>
        <taxon>Eukaryota</taxon>
        <taxon>Fungi</taxon>
        <taxon>Dikarya</taxon>
        <taxon>Basidiomycota</taxon>
        <taxon>Pucciniomycotina</taxon>
        <taxon>Microbotryomycetes</taxon>
        <taxon>Sporidiobolales</taxon>
        <taxon>Sporidiobolaceae</taxon>
        <taxon>Sporobolomyces</taxon>
    </lineage>
</organism>
<dbReference type="InterPro" id="IPR037206">
    <property type="entry name" value="VPS28_C_sf"/>
</dbReference>
<evidence type="ECO:0000256" key="4">
    <source>
        <dbReference type="ARBA" id="ARBA00022927"/>
    </source>
</evidence>
<dbReference type="OrthoDB" id="2671at2759"/>
<gene>
    <name evidence="7" type="primary">SPOSA6832_04798</name>
</gene>
<dbReference type="InterPro" id="IPR007143">
    <property type="entry name" value="Vps28"/>
</dbReference>
<comment type="subcellular location">
    <subcellularLocation>
        <location evidence="1">Endosome</location>
    </subcellularLocation>
</comment>
<dbReference type="PANTHER" id="PTHR12937">
    <property type="entry name" value="VACUOLAR PROTEIN SORTING 28, ISOFORM 2 VPS28"/>
    <property type="match status" value="1"/>
</dbReference>
<reference evidence="8" key="1">
    <citation type="submission" date="2015-02" db="EMBL/GenBank/DDBJ databases">
        <authorList>
            <person name="Gon?alves P."/>
        </authorList>
    </citation>
    <scope>NUCLEOTIDE SEQUENCE [LARGE SCALE GENOMIC DNA]</scope>
</reference>
<evidence type="ECO:0000256" key="1">
    <source>
        <dbReference type="ARBA" id="ARBA00004177"/>
    </source>
</evidence>
<protein>
    <submittedName>
        <fullName evidence="7">SPOSA6832_04798-mRNA-1:cds</fullName>
    </submittedName>
</protein>
<dbReference type="SUPFAM" id="SSF140111">
    <property type="entry name" value="Endosomal sorting complex assembly domain"/>
    <property type="match status" value="1"/>
</dbReference>
<dbReference type="EMBL" id="CENE01000040">
    <property type="protein sequence ID" value="CEQ42924.1"/>
    <property type="molecule type" value="Genomic_DNA"/>
</dbReference>
<dbReference type="InterPro" id="IPR038358">
    <property type="entry name" value="VPS28_N_sf"/>
</dbReference>
<dbReference type="AlphaFoldDB" id="A0A0D6ESI7"/>
<feature type="non-terminal residue" evidence="7">
    <location>
        <position position="1"/>
    </location>
</feature>
<evidence type="ECO:0000313" key="7">
    <source>
        <dbReference type="EMBL" id="CEQ42924.1"/>
    </source>
</evidence>